<proteinExistence type="predicted"/>
<protein>
    <submittedName>
        <fullName evidence="2">Uncharacterized protein</fullName>
    </submittedName>
</protein>
<dbReference type="Proteomes" id="UP000800041">
    <property type="component" value="Unassembled WGS sequence"/>
</dbReference>
<organism evidence="2 3">
    <name type="scientific">Aulographum hederae CBS 113979</name>
    <dbReference type="NCBI Taxonomy" id="1176131"/>
    <lineage>
        <taxon>Eukaryota</taxon>
        <taxon>Fungi</taxon>
        <taxon>Dikarya</taxon>
        <taxon>Ascomycota</taxon>
        <taxon>Pezizomycotina</taxon>
        <taxon>Dothideomycetes</taxon>
        <taxon>Pleosporomycetidae</taxon>
        <taxon>Aulographales</taxon>
        <taxon>Aulographaceae</taxon>
    </lineage>
</organism>
<dbReference type="AlphaFoldDB" id="A0A6G1H972"/>
<sequence length="379" mass="42122">MDVKRLLQCVDELCPCLDCNKPPAPIPTASSDVQRTLSEPAIFCAPNHNGASSATDIYRRPLVILKDGALLFIRHLCFQTTAEEMLALMHKMKLRSYQGSINSTYIMSSSLRQMRWGLLTEITFDTTLQAASFIVRLRTSVPKIITLTNEPFRNILAPVPQQRQLPDFAPSPNGNPHFANVPELPNSPQALPTQRKLGTNIFAALPNADSPVPTRTGPFVHPSRLARVRGEEQQEAEGQYADLPMNDDTRNFLAEFEVNWPEPPTSEVTFATRPMLADRTRVQAGALVQKQSGTFGDPILFAREPQNPAANQPPHGSSSDASVQDTKPLLFRPDDSTWRSAPMASEEFMRGAYGELVTRMENCEQIIVDLTERVEEKGI</sequence>
<keyword evidence="3" id="KW-1185">Reference proteome</keyword>
<feature type="compositionally biased region" description="Polar residues" evidence="1">
    <location>
        <begin position="308"/>
        <end position="325"/>
    </location>
</feature>
<evidence type="ECO:0000313" key="2">
    <source>
        <dbReference type="EMBL" id="KAF1989604.1"/>
    </source>
</evidence>
<name>A0A6G1H972_9PEZI</name>
<evidence type="ECO:0000256" key="1">
    <source>
        <dbReference type="SAM" id="MobiDB-lite"/>
    </source>
</evidence>
<reference evidence="2" key="1">
    <citation type="journal article" date="2020" name="Stud. Mycol.">
        <title>101 Dothideomycetes genomes: a test case for predicting lifestyles and emergence of pathogens.</title>
        <authorList>
            <person name="Haridas S."/>
            <person name="Albert R."/>
            <person name="Binder M."/>
            <person name="Bloem J."/>
            <person name="Labutti K."/>
            <person name="Salamov A."/>
            <person name="Andreopoulos B."/>
            <person name="Baker S."/>
            <person name="Barry K."/>
            <person name="Bills G."/>
            <person name="Bluhm B."/>
            <person name="Cannon C."/>
            <person name="Castanera R."/>
            <person name="Culley D."/>
            <person name="Daum C."/>
            <person name="Ezra D."/>
            <person name="Gonzalez J."/>
            <person name="Henrissat B."/>
            <person name="Kuo A."/>
            <person name="Liang C."/>
            <person name="Lipzen A."/>
            <person name="Lutzoni F."/>
            <person name="Magnuson J."/>
            <person name="Mondo S."/>
            <person name="Nolan M."/>
            <person name="Ohm R."/>
            <person name="Pangilinan J."/>
            <person name="Park H.-J."/>
            <person name="Ramirez L."/>
            <person name="Alfaro M."/>
            <person name="Sun H."/>
            <person name="Tritt A."/>
            <person name="Yoshinaga Y."/>
            <person name="Zwiers L.-H."/>
            <person name="Turgeon B."/>
            <person name="Goodwin S."/>
            <person name="Spatafora J."/>
            <person name="Crous P."/>
            <person name="Grigoriev I."/>
        </authorList>
    </citation>
    <scope>NUCLEOTIDE SEQUENCE</scope>
    <source>
        <strain evidence="2">CBS 113979</strain>
    </source>
</reference>
<accession>A0A6G1H972</accession>
<feature type="region of interest" description="Disordered" evidence="1">
    <location>
        <begin position="301"/>
        <end position="338"/>
    </location>
</feature>
<dbReference type="EMBL" id="ML977144">
    <property type="protein sequence ID" value="KAF1989604.1"/>
    <property type="molecule type" value="Genomic_DNA"/>
</dbReference>
<evidence type="ECO:0000313" key="3">
    <source>
        <dbReference type="Proteomes" id="UP000800041"/>
    </source>
</evidence>
<gene>
    <name evidence="2" type="ORF">K402DRAFT_401718</name>
</gene>